<dbReference type="CDD" id="cd05674">
    <property type="entry name" value="M20_yscS"/>
    <property type="match status" value="1"/>
</dbReference>
<feature type="binding site" evidence="7">
    <location>
        <position position="546"/>
    </location>
    <ligand>
        <name>Zn(2+)</name>
        <dbReference type="ChEBI" id="CHEBI:29105"/>
        <label>1</label>
    </ligand>
</feature>
<evidence type="ECO:0000259" key="8">
    <source>
        <dbReference type="Pfam" id="PF07687"/>
    </source>
</evidence>
<feature type="binding site" evidence="7">
    <location>
        <position position="270"/>
    </location>
    <ligand>
        <name>Zn(2+)</name>
        <dbReference type="ChEBI" id="CHEBI:29105"/>
        <label>2</label>
    </ligand>
</feature>
<dbReference type="InterPro" id="IPR036264">
    <property type="entry name" value="Bact_exopeptidase_dim_dom"/>
</dbReference>
<name>A0AAV9JZ00_9PEZI</name>
<keyword evidence="5 7" id="KW-0862">Zinc</keyword>
<dbReference type="GO" id="GO:0000328">
    <property type="term" value="C:fungal-type vacuole lumen"/>
    <property type="evidence" value="ECO:0007669"/>
    <property type="project" value="TreeGrafter"/>
</dbReference>
<organism evidence="9 10">
    <name type="scientific">Oleoguttula mirabilis</name>
    <dbReference type="NCBI Taxonomy" id="1507867"/>
    <lineage>
        <taxon>Eukaryota</taxon>
        <taxon>Fungi</taxon>
        <taxon>Dikarya</taxon>
        <taxon>Ascomycota</taxon>
        <taxon>Pezizomycotina</taxon>
        <taxon>Dothideomycetes</taxon>
        <taxon>Dothideomycetidae</taxon>
        <taxon>Mycosphaerellales</taxon>
        <taxon>Teratosphaeriaceae</taxon>
        <taxon>Oleoguttula</taxon>
    </lineage>
</organism>
<feature type="binding site" evidence="7">
    <location>
        <position position="207"/>
    </location>
    <ligand>
        <name>Zn(2+)</name>
        <dbReference type="ChEBI" id="CHEBI:29105"/>
        <label>2</label>
    </ligand>
</feature>
<dbReference type="PANTHER" id="PTHR45962:SF1">
    <property type="entry name" value="N-FATTY-ACYL-AMINO ACID SYNTHASE_HYDROLASE PM20D1"/>
    <property type="match status" value="1"/>
</dbReference>
<keyword evidence="3 7" id="KW-0479">Metal-binding</keyword>
<dbReference type="PIRSF" id="PIRSF037217">
    <property type="entry name" value="Carboxypeptidase_S"/>
    <property type="match status" value="1"/>
</dbReference>
<dbReference type="Pfam" id="PF01546">
    <property type="entry name" value="Peptidase_M20"/>
    <property type="match status" value="1"/>
</dbReference>
<gene>
    <name evidence="9" type="ORF">LTR36_003282</name>
</gene>
<dbReference type="PANTHER" id="PTHR45962">
    <property type="entry name" value="N-FATTY-ACYL-AMINO ACID SYNTHASE/HYDROLASE PM20D1"/>
    <property type="match status" value="1"/>
</dbReference>
<feature type="binding site" evidence="7">
    <location>
        <position position="207"/>
    </location>
    <ligand>
        <name>Zn(2+)</name>
        <dbReference type="ChEBI" id="CHEBI:29105"/>
        <label>1</label>
    </ligand>
</feature>
<comment type="caution">
    <text evidence="9">The sequence shown here is derived from an EMBL/GenBank/DDBJ whole genome shotgun (WGS) entry which is preliminary data.</text>
</comment>
<dbReference type="Proteomes" id="UP001324427">
    <property type="component" value="Unassembled WGS sequence"/>
</dbReference>
<evidence type="ECO:0000256" key="6">
    <source>
        <dbReference type="PIRSR" id="PIRSR037217-1"/>
    </source>
</evidence>
<dbReference type="GO" id="GO:0004181">
    <property type="term" value="F:metallocarboxypeptidase activity"/>
    <property type="evidence" value="ECO:0007669"/>
    <property type="project" value="InterPro"/>
</dbReference>
<comment type="similarity">
    <text evidence="1">Belongs to the peptidase M20A family.</text>
</comment>
<dbReference type="SUPFAM" id="SSF53187">
    <property type="entry name" value="Zn-dependent exopeptidases"/>
    <property type="match status" value="1"/>
</dbReference>
<evidence type="ECO:0000313" key="9">
    <source>
        <dbReference type="EMBL" id="KAK4550315.1"/>
    </source>
</evidence>
<keyword evidence="4" id="KW-0378">Hydrolase</keyword>
<evidence type="ECO:0000256" key="2">
    <source>
        <dbReference type="ARBA" id="ARBA00022670"/>
    </source>
</evidence>
<dbReference type="GO" id="GO:0051603">
    <property type="term" value="P:proteolysis involved in protein catabolic process"/>
    <property type="evidence" value="ECO:0007669"/>
    <property type="project" value="TreeGrafter"/>
</dbReference>
<keyword evidence="2" id="KW-0645">Protease</keyword>
<feature type="active site" description="Proton acceptor" evidence="6">
    <location>
        <position position="241"/>
    </location>
</feature>
<evidence type="ECO:0000256" key="4">
    <source>
        <dbReference type="ARBA" id="ARBA00022801"/>
    </source>
</evidence>
<evidence type="ECO:0000256" key="5">
    <source>
        <dbReference type="ARBA" id="ARBA00022833"/>
    </source>
</evidence>
<evidence type="ECO:0000256" key="7">
    <source>
        <dbReference type="PIRSR" id="PIRSR037217-2"/>
    </source>
</evidence>
<dbReference type="InterPro" id="IPR047177">
    <property type="entry name" value="Pept_M20A"/>
</dbReference>
<dbReference type="Gene3D" id="3.30.70.360">
    <property type="match status" value="1"/>
</dbReference>
<proteinExistence type="inferred from homology"/>
<feature type="binding site" evidence="7">
    <location>
        <position position="242"/>
    </location>
    <ligand>
        <name>Zn(2+)</name>
        <dbReference type="ChEBI" id="CHEBI:29105"/>
        <label>1</label>
    </ligand>
</feature>
<dbReference type="GO" id="GO:0046872">
    <property type="term" value="F:metal ion binding"/>
    <property type="evidence" value="ECO:0007669"/>
    <property type="project" value="UniProtKB-KW"/>
</dbReference>
<dbReference type="InterPro" id="IPR017141">
    <property type="entry name" value="Pept_M20_carboxypep"/>
</dbReference>
<evidence type="ECO:0000256" key="3">
    <source>
        <dbReference type="ARBA" id="ARBA00022723"/>
    </source>
</evidence>
<dbReference type="SUPFAM" id="SSF55031">
    <property type="entry name" value="Bacterial exopeptidase dimerisation domain"/>
    <property type="match status" value="1"/>
</dbReference>
<feature type="domain" description="Peptidase M20 dimerisation" evidence="8">
    <location>
        <begin position="288"/>
        <end position="447"/>
    </location>
</feature>
<dbReference type="InterPro" id="IPR002933">
    <property type="entry name" value="Peptidase_M20"/>
</dbReference>
<dbReference type="FunFam" id="3.40.630.10:FF:000027">
    <property type="entry name" value="N-fatty-acyl-amino acid synthase/hydrolase PM20D1"/>
    <property type="match status" value="1"/>
</dbReference>
<feature type="active site" evidence="6">
    <location>
        <position position="174"/>
    </location>
</feature>
<dbReference type="EMBL" id="JAVFHQ010000002">
    <property type="protein sequence ID" value="KAK4550315.1"/>
    <property type="molecule type" value="Genomic_DNA"/>
</dbReference>
<sequence>MEKSLPLPLEQQARVAAPRSHVRRFLTVTVAAALTLYCAKPLLWDTAARVGHPSHGHASSKAQCAQLAPLFPPADNEALQQMWDYLHTPAFENASIIRHSGAVQVATESFDDMGKIGEDERWDTRYKFAAYLEATFPRVHSDLKLEKVNTHGLVYTWQGSDETLKPLILMAHQDVVPVPASTVDAWDHPPFSGFFDGTFIWGRGSMDCKNQLIAIMESMELFLDAGFEPKRTIVLSFGFDEEISGNEGAGHLAPFLHERYGDDGVAAIVDEGAGLTSVWGQTFATPGVGEKGYTDVYVTIRMDGGHSSIPTDHTSIGVSSELITAIEAEQYPTFLADENPILGLLQCGAAHAPEFPKKLKKLLTTHAPNTCKAKPDYLALEAAKMGRPFQYLMQTSQAIDVINGGVKVNALPERTEVIVNHRINVGDKPEHVWERLTGLAKPLAKKYNLTLHAFDGTKEAANSISLSPSETTLQVAPVTPTDVDTLTPYAILAATTRALYGEDVIVSPGMMTGNTDTRYFWSVTKHIFRYGPGFDPAWDKGLGNIHTVNEKVSVVNHFNMVKWMTLFVRNMDDADLAQ</sequence>
<dbReference type="AlphaFoldDB" id="A0AAV9JZ00"/>
<evidence type="ECO:0000313" key="10">
    <source>
        <dbReference type="Proteomes" id="UP001324427"/>
    </source>
</evidence>
<dbReference type="Pfam" id="PF07687">
    <property type="entry name" value="M20_dimer"/>
    <property type="match status" value="1"/>
</dbReference>
<accession>A0AAV9JZ00</accession>
<feature type="binding site" evidence="7">
    <location>
        <position position="172"/>
    </location>
    <ligand>
        <name>Zn(2+)</name>
        <dbReference type="ChEBI" id="CHEBI:29105"/>
        <label>2</label>
    </ligand>
</feature>
<keyword evidence="10" id="KW-1185">Reference proteome</keyword>
<evidence type="ECO:0000256" key="1">
    <source>
        <dbReference type="ARBA" id="ARBA00006247"/>
    </source>
</evidence>
<reference evidence="9 10" key="1">
    <citation type="submission" date="2021-11" db="EMBL/GenBank/DDBJ databases">
        <title>Black yeast isolated from Biological Soil Crust.</title>
        <authorList>
            <person name="Kurbessoian T."/>
        </authorList>
    </citation>
    <scope>NUCLEOTIDE SEQUENCE [LARGE SCALE GENOMIC DNA]</scope>
    <source>
        <strain evidence="9 10">CCFEE 5522</strain>
    </source>
</reference>
<dbReference type="Gene3D" id="3.40.630.10">
    <property type="entry name" value="Zn peptidases"/>
    <property type="match status" value="1"/>
</dbReference>
<dbReference type="Gene3D" id="1.10.150.900">
    <property type="match status" value="1"/>
</dbReference>
<dbReference type="InterPro" id="IPR011650">
    <property type="entry name" value="Peptidase_M20_dimer"/>
</dbReference>
<protein>
    <recommendedName>
        <fullName evidence="8">Peptidase M20 dimerisation domain-containing protein</fullName>
    </recommendedName>
</protein>